<protein>
    <recommendedName>
        <fullName evidence="3">CoA transferase</fullName>
    </recommendedName>
</protein>
<dbReference type="PANTHER" id="PTHR48207">
    <property type="entry name" value="SUCCINATE--HYDROXYMETHYLGLUTARATE COA-TRANSFERASE"/>
    <property type="match status" value="1"/>
</dbReference>
<dbReference type="Pfam" id="PF02515">
    <property type="entry name" value="CoA_transf_3"/>
    <property type="match status" value="1"/>
</dbReference>
<sequence>MVRHIGPFLNDEPGLERSGLFLYLNSNKKGITLNLKSRMGVKIFKELVKGADVVVESFSPGVMERLGLDYSTLERINPRLVMTSISNFGQTGPYRDYKSPHIIIWGIDGSGE</sequence>
<dbReference type="EMBL" id="BARW01017538">
    <property type="protein sequence ID" value="GAJ02347.1"/>
    <property type="molecule type" value="Genomic_DNA"/>
</dbReference>
<keyword evidence="1" id="KW-0808">Transferase</keyword>
<dbReference type="Gene3D" id="3.40.50.10540">
    <property type="entry name" value="Crotonobetainyl-coa:carnitine coa-transferase, domain 1"/>
    <property type="match status" value="1"/>
</dbReference>
<dbReference type="PANTHER" id="PTHR48207:SF3">
    <property type="entry name" value="SUCCINATE--HYDROXYMETHYLGLUTARATE COA-TRANSFERASE"/>
    <property type="match status" value="1"/>
</dbReference>
<dbReference type="InterPro" id="IPR023606">
    <property type="entry name" value="CoA-Trfase_III_dom_1_sf"/>
</dbReference>
<dbReference type="InterPro" id="IPR050483">
    <property type="entry name" value="CoA-transferase_III_domain"/>
</dbReference>
<evidence type="ECO:0000256" key="1">
    <source>
        <dbReference type="ARBA" id="ARBA00022679"/>
    </source>
</evidence>
<name>X1UFK6_9ZZZZ</name>
<organism evidence="2">
    <name type="scientific">marine sediment metagenome</name>
    <dbReference type="NCBI Taxonomy" id="412755"/>
    <lineage>
        <taxon>unclassified sequences</taxon>
        <taxon>metagenomes</taxon>
        <taxon>ecological metagenomes</taxon>
    </lineage>
</organism>
<reference evidence="2" key="1">
    <citation type="journal article" date="2014" name="Front. Microbiol.">
        <title>High frequency of phylogenetically diverse reductive dehalogenase-homologous genes in deep subseafloor sedimentary metagenomes.</title>
        <authorList>
            <person name="Kawai M."/>
            <person name="Futagami T."/>
            <person name="Toyoda A."/>
            <person name="Takaki Y."/>
            <person name="Nishi S."/>
            <person name="Hori S."/>
            <person name="Arai W."/>
            <person name="Tsubouchi T."/>
            <person name="Morono Y."/>
            <person name="Uchiyama I."/>
            <person name="Ito T."/>
            <person name="Fujiyama A."/>
            <person name="Inagaki F."/>
            <person name="Takami H."/>
        </authorList>
    </citation>
    <scope>NUCLEOTIDE SEQUENCE</scope>
    <source>
        <strain evidence="2">Expedition CK06-06</strain>
    </source>
</reference>
<dbReference type="GO" id="GO:0008410">
    <property type="term" value="F:CoA-transferase activity"/>
    <property type="evidence" value="ECO:0007669"/>
    <property type="project" value="TreeGrafter"/>
</dbReference>
<dbReference type="SUPFAM" id="SSF89796">
    <property type="entry name" value="CoA-transferase family III (CaiB/BaiF)"/>
    <property type="match status" value="1"/>
</dbReference>
<dbReference type="AlphaFoldDB" id="X1UFK6"/>
<gene>
    <name evidence="2" type="ORF">S12H4_30265</name>
</gene>
<accession>X1UFK6</accession>
<evidence type="ECO:0008006" key="3">
    <source>
        <dbReference type="Google" id="ProtNLM"/>
    </source>
</evidence>
<evidence type="ECO:0000313" key="2">
    <source>
        <dbReference type="EMBL" id="GAJ02347.1"/>
    </source>
</evidence>
<dbReference type="InterPro" id="IPR003673">
    <property type="entry name" value="CoA-Trfase_fam_III"/>
</dbReference>
<proteinExistence type="predicted"/>
<comment type="caution">
    <text evidence="2">The sequence shown here is derived from an EMBL/GenBank/DDBJ whole genome shotgun (WGS) entry which is preliminary data.</text>
</comment>